<dbReference type="OrthoDB" id="3913483at2759"/>
<feature type="compositionally biased region" description="Basic and acidic residues" evidence="1">
    <location>
        <begin position="1"/>
        <end position="16"/>
    </location>
</feature>
<evidence type="ECO:0000313" key="3">
    <source>
        <dbReference type="Proteomes" id="UP000799538"/>
    </source>
</evidence>
<organism evidence="2 3">
    <name type="scientific">Elsinoe ampelina</name>
    <dbReference type="NCBI Taxonomy" id="302913"/>
    <lineage>
        <taxon>Eukaryota</taxon>
        <taxon>Fungi</taxon>
        <taxon>Dikarya</taxon>
        <taxon>Ascomycota</taxon>
        <taxon>Pezizomycotina</taxon>
        <taxon>Dothideomycetes</taxon>
        <taxon>Dothideomycetidae</taxon>
        <taxon>Myriangiales</taxon>
        <taxon>Elsinoaceae</taxon>
        <taxon>Elsinoe</taxon>
    </lineage>
</organism>
<proteinExistence type="predicted"/>
<feature type="compositionally biased region" description="Basic and acidic residues" evidence="1">
    <location>
        <begin position="87"/>
        <end position="102"/>
    </location>
</feature>
<sequence>MSDNRSKSEIIEERKANLPLPEQPPVASDFNSADERTVNVGSGGISGGFTTGDGDLRDPATGDSGNVGRQGKEGLDGLPSDALASGKKSDDVAETRNPDKGYPHNSDPTGKQ</sequence>
<evidence type="ECO:0000256" key="1">
    <source>
        <dbReference type="SAM" id="MobiDB-lite"/>
    </source>
</evidence>
<dbReference type="Proteomes" id="UP000799538">
    <property type="component" value="Unassembled WGS sequence"/>
</dbReference>
<feature type="region of interest" description="Disordered" evidence="1">
    <location>
        <begin position="1"/>
        <end position="112"/>
    </location>
</feature>
<gene>
    <name evidence="2" type="ORF">BDZ85DRAFT_241125</name>
</gene>
<protein>
    <submittedName>
        <fullName evidence="2">Uncharacterized protein</fullName>
    </submittedName>
</protein>
<feature type="compositionally biased region" description="Gly residues" evidence="1">
    <location>
        <begin position="41"/>
        <end position="51"/>
    </location>
</feature>
<reference evidence="3" key="1">
    <citation type="journal article" date="2020" name="Stud. Mycol.">
        <title>101 Dothideomycetes genomes: A test case for predicting lifestyles and emergence of pathogens.</title>
        <authorList>
            <person name="Haridas S."/>
            <person name="Albert R."/>
            <person name="Binder M."/>
            <person name="Bloem J."/>
            <person name="LaButti K."/>
            <person name="Salamov A."/>
            <person name="Andreopoulos B."/>
            <person name="Baker S."/>
            <person name="Barry K."/>
            <person name="Bills G."/>
            <person name="Bluhm B."/>
            <person name="Cannon C."/>
            <person name="Castanera R."/>
            <person name="Culley D."/>
            <person name="Daum C."/>
            <person name="Ezra D."/>
            <person name="Gonzalez J."/>
            <person name="Henrissat B."/>
            <person name="Kuo A."/>
            <person name="Liang C."/>
            <person name="Lipzen A."/>
            <person name="Lutzoni F."/>
            <person name="Magnuson J."/>
            <person name="Mondo S."/>
            <person name="Nolan M."/>
            <person name="Ohm R."/>
            <person name="Pangilinan J."/>
            <person name="Park H.-J."/>
            <person name="Ramirez L."/>
            <person name="Alfaro M."/>
            <person name="Sun H."/>
            <person name="Tritt A."/>
            <person name="Yoshinaga Y."/>
            <person name="Zwiers L.-H."/>
            <person name="Turgeon B."/>
            <person name="Goodwin S."/>
            <person name="Spatafora J."/>
            <person name="Crous P."/>
            <person name="Grigoriev I."/>
        </authorList>
    </citation>
    <scope>NUCLEOTIDE SEQUENCE [LARGE SCALE GENOMIC DNA]</scope>
    <source>
        <strain evidence="3">CECT 20119</strain>
    </source>
</reference>
<name>A0A6A6G4V4_9PEZI</name>
<keyword evidence="3" id="KW-1185">Reference proteome</keyword>
<dbReference type="EMBL" id="ML992512">
    <property type="protein sequence ID" value="KAF2220470.1"/>
    <property type="molecule type" value="Genomic_DNA"/>
</dbReference>
<dbReference type="AlphaFoldDB" id="A0A6A6G4V4"/>
<evidence type="ECO:0000313" key="2">
    <source>
        <dbReference type="EMBL" id="KAF2220470.1"/>
    </source>
</evidence>
<accession>A0A6A6G4V4</accession>